<dbReference type="PANTHER" id="PTHR47691">
    <property type="entry name" value="REGULATOR-RELATED"/>
    <property type="match status" value="1"/>
</dbReference>
<dbReference type="SMART" id="SM01043">
    <property type="entry name" value="BTAD"/>
    <property type="match status" value="1"/>
</dbReference>
<accession>A0A7W0CFK2</accession>
<comment type="caution">
    <text evidence="5">The sequence shown here is derived from an EMBL/GenBank/DDBJ whole genome shotgun (WGS) entry which is preliminary data.</text>
</comment>
<name>A0A7W0CFK2_9ACTN</name>
<keyword evidence="6" id="KW-1185">Reference proteome</keyword>
<feature type="DNA-binding region" description="OmpR/PhoB-type" evidence="3">
    <location>
        <begin position="1"/>
        <end position="52"/>
    </location>
</feature>
<gene>
    <name evidence="5" type="ORF">HNR30_001612</name>
</gene>
<dbReference type="PANTHER" id="PTHR47691:SF3">
    <property type="entry name" value="HTH-TYPE TRANSCRIPTIONAL REGULATOR RV0890C-RELATED"/>
    <property type="match status" value="1"/>
</dbReference>
<dbReference type="Pfam" id="PF03704">
    <property type="entry name" value="BTAD"/>
    <property type="match status" value="1"/>
</dbReference>
<evidence type="ECO:0000313" key="6">
    <source>
        <dbReference type="Proteomes" id="UP000530928"/>
    </source>
</evidence>
<dbReference type="Gene3D" id="1.25.40.10">
    <property type="entry name" value="Tetratricopeptide repeat domain"/>
    <property type="match status" value="1"/>
</dbReference>
<feature type="domain" description="OmpR/PhoB-type" evidence="4">
    <location>
        <begin position="1"/>
        <end position="52"/>
    </location>
</feature>
<dbReference type="PRINTS" id="PR00364">
    <property type="entry name" value="DISEASERSIST"/>
</dbReference>
<sequence>MTPTDVLVDALWGPDHQEGSATRLRLHIHRLRRLLGDTAQITYRAPGYVLHVPPQTIDSWQFEALAGEARRFIDTGDPTRGSDLLRSALDLWRGPALSGLEGVPLLQQVAVRLAEKRIRALALRIDADLALGRHADLIGEIHGLVQEYPLQERFRAQLMTALYRDGRQPEALQIYREGRDLLRTELGLEPSIELSRLEHAILNRDPSLLPRVTEREPAPPFQAGFVGRARELVELSVVVRRTPLVTLVGPPGVGKSRLARELGEREHLSYPGGIWTADLANVSPSSPTLWATATDRDGNTLPLAELLWRLSASPALLILDNCDPLRQEFATLTRDLHHTLPELRIVATCRQRLPAEGQSVWRVAPLALPYEQTVQAVRSSPAGQLFIEQASSVDREFTLCKHNAAEVARICRAVDGIPLALELAGQLTVSIPVEQLAVRLDRQLDLLARSGGDTPRHASLRAAIEWSYARLSGEEQRAFDQLSVFTRPFRMEDARTALARGGMGVTAERMRDLVGIFIEHSLLYVERAQDGTRYRLLEMLRQYAAQQLARSPAG</sequence>
<dbReference type="InterPro" id="IPR036388">
    <property type="entry name" value="WH-like_DNA-bd_sf"/>
</dbReference>
<dbReference type="GO" id="GO:0003677">
    <property type="term" value="F:DNA binding"/>
    <property type="evidence" value="ECO:0007669"/>
    <property type="project" value="UniProtKB-UniRule"/>
</dbReference>
<evidence type="ECO:0000256" key="3">
    <source>
        <dbReference type="PROSITE-ProRule" id="PRU01091"/>
    </source>
</evidence>
<dbReference type="EMBL" id="JACDUR010000002">
    <property type="protein sequence ID" value="MBA2890271.1"/>
    <property type="molecule type" value="Genomic_DNA"/>
</dbReference>
<dbReference type="Gene3D" id="3.40.50.300">
    <property type="entry name" value="P-loop containing nucleotide triphosphate hydrolases"/>
    <property type="match status" value="1"/>
</dbReference>
<dbReference type="PROSITE" id="PS51755">
    <property type="entry name" value="OMPR_PHOB"/>
    <property type="match status" value="1"/>
</dbReference>
<dbReference type="Proteomes" id="UP000530928">
    <property type="component" value="Unassembled WGS sequence"/>
</dbReference>
<dbReference type="SUPFAM" id="SSF46894">
    <property type="entry name" value="C-terminal effector domain of the bipartite response regulators"/>
    <property type="match status" value="1"/>
</dbReference>
<dbReference type="Gene3D" id="1.10.10.10">
    <property type="entry name" value="Winged helix-like DNA-binding domain superfamily/Winged helix DNA-binding domain"/>
    <property type="match status" value="1"/>
</dbReference>
<keyword evidence="2 3" id="KW-0238">DNA-binding</keyword>
<dbReference type="GO" id="GO:0006355">
    <property type="term" value="P:regulation of DNA-templated transcription"/>
    <property type="evidence" value="ECO:0007669"/>
    <property type="project" value="InterPro"/>
</dbReference>
<evidence type="ECO:0000259" key="4">
    <source>
        <dbReference type="PROSITE" id="PS51755"/>
    </source>
</evidence>
<protein>
    <submittedName>
        <fullName evidence="5">Putative ATPase</fullName>
    </submittedName>
</protein>
<dbReference type="SUPFAM" id="SSF52540">
    <property type="entry name" value="P-loop containing nucleoside triphosphate hydrolases"/>
    <property type="match status" value="1"/>
</dbReference>
<comment type="similarity">
    <text evidence="1">Belongs to the AfsR/DnrI/RedD regulatory family.</text>
</comment>
<dbReference type="InterPro" id="IPR016032">
    <property type="entry name" value="Sig_transdc_resp-reg_C-effctor"/>
</dbReference>
<dbReference type="InterPro" id="IPR011990">
    <property type="entry name" value="TPR-like_helical_dom_sf"/>
</dbReference>
<dbReference type="AlphaFoldDB" id="A0A7W0CFK2"/>
<proteinExistence type="inferred from homology"/>
<dbReference type="InterPro" id="IPR027417">
    <property type="entry name" value="P-loop_NTPase"/>
</dbReference>
<evidence type="ECO:0000313" key="5">
    <source>
        <dbReference type="EMBL" id="MBA2890271.1"/>
    </source>
</evidence>
<dbReference type="InterPro" id="IPR001867">
    <property type="entry name" value="OmpR/PhoB-type_DNA-bd"/>
</dbReference>
<dbReference type="InterPro" id="IPR005158">
    <property type="entry name" value="BTAD"/>
</dbReference>
<evidence type="ECO:0000256" key="1">
    <source>
        <dbReference type="ARBA" id="ARBA00005820"/>
    </source>
</evidence>
<evidence type="ECO:0000256" key="2">
    <source>
        <dbReference type="ARBA" id="ARBA00023125"/>
    </source>
</evidence>
<dbReference type="SUPFAM" id="SSF48452">
    <property type="entry name" value="TPR-like"/>
    <property type="match status" value="1"/>
</dbReference>
<dbReference type="CDD" id="cd15831">
    <property type="entry name" value="BTAD"/>
    <property type="match status" value="1"/>
</dbReference>
<reference evidence="5 6" key="1">
    <citation type="submission" date="2020-07" db="EMBL/GenBank/DDBJ databases">
        <title>Genomic Encyclopedia of Type Strains, Phase IV (KMG-IV): sequencing the most valuable type-strain genomes for metagenomic binning, comparative biology and taxonomic classification.</title>
        <authorList>
            <person name="Goeker M."/>
        </authorList>
    </citation>
    <scope>NUCLEOTIDE SEQUENCE [LARGE SCALE GENOMIC DNA]</scope>
    <source>
        <strain evidence="5 6">DSM 45533</strain>
    </source>
</reference>
<organism evidence="5 6">
    <name type="scientific">Nonomuraea soli</name>
    <dbReference type="NCBI Taxonomy" id="1032476"/>
    <lineage>
        <taxon>Bacteria</taxon>
        <taxon>Bacillati</taxon>
        <taxon>Actinomycetota</taxon>
        <taxon>Actinomycetes</taxon>
        <taxon>Streptosporangiales</taxon>
        <taxon>Streptosporangiaceae</taxon>
        <taxon>Nonomuraea</taxon>
    </lineage>
</organism>
<dbReference type="GO" id="GO:0000160">
    <property type="term" value="P:phosphorelay signal transduction system"/>
    <property type="evidence" value="ECO:0007669"/>
    <property type="project" value="InterPro"/>
</dbReference>